<dbReference type="Proteomes" id="UP000249354">
    <property type="component" value="Unassembled WGS sequence"/>
</dbReference>
<proteinExistence type="predicted"/>
<dbReference type="GO" id="GO:0030655">
    <property type="term" value="P:beta-lactam antibiotic catabolic process"/>
    <property type="evidence" value="ECO:0007669"/>
    <property type="project" value="InterPro"/>
</dbReference>
<evidence type="ECO:0000313" key="2">
    <source>
        <dbReference type="EMBL" id="PZO10325.1"/>
    </source>
</evidence>
<dbReference type="Gene3D" id="3.40.710.10">
    <property type="entry name" value="DD-peptidase/beta-lactamase superfamily"/>
    <property type="match status" value="1"/>
</dbReference>
<dbReference type="GO" id="GO:0046677">
    <property type="term" value="P:response to antibiotic"/>
    <property type="evidence" value="ECO:0007669"/>
    <property type="project" value="InterPro"/>
</dbReference>
<comment type="caution">
    <text evidence="2">The sequence shown here is derived from an EMBL/GenBank/DDBJ whole genome shotgun (WGS) entry which is preliminary data.</text>
</comment>
<name>A0A2W4VL34_9CYAN</name>
<reference evidence="3" key="1">
    <citation type="submission" date="2018-04" db="EMBL/GenBank/DDBJ databases">
        <authorList>
            <person name="Cornet L."/>
        </authorList>
    </citation>
    <scope>NUCLEOTIDE SEQUENCE [LARGE SCALE GENOMIC DNA]</scope>
</reference>
<dbReference type="InterPro" id="IPR000871">
    <property type="entry name" value="Beta-lactam_class-A"/>
</dbReference>
<reference evidence="2 3" key="2">
    <citation type="submission" date="2018-06" db="EMBL/GenBank/DDBJ databases">
        <title>Metagenomic assembly of (sub)arctic Cyanobacteria and their associated microbiome from non-axenic cultures.</title>
        <authorList>
            <person name="Baurain D."/>
        </authorList>
    </citation>
    <scope>NUCLEOTIDE SEQUENCE [LARGE SCALE GENOMIC DNA]</scope>
    <source>
        <strain evidence="2">ULC129bin1</strain>
    </source>
</reference>
<organism evidence="2 3">
    <name type="scientific">Leptolyngbya foveolarum</name>
    <dbReference type="NCBI Taxonomy" id="47253"/>
    <lineage>
        <taxon>Bacteria</taxon>
        <taxon>Bacillati</taxon>
        <taxon>Cyanobacteriota</taxon>
        <taxon>Cyanophyceae</taxon>
        <taxon>Leptolyngbyales</taxon>
        <taxon>Leptolyngbyaceae</taxon>
        <taxon>Leptolyngbya group</taxon>
        <taxon>Leptolyngbya</taxon>
    </lineage>
</organism>
<dbReference type="InterPro" id="IPR045155">
    <property type="entry name" value="Beta-lactam_cat"/>
</dbReference>
<evidence type="ECO:0000259" key="1">
    <source>
        <dbReference type="Pfam" id="PF13354"/>
    </source>
</evidence>
<evidence type="ECO:0000313" key="3">
    <source>
        <dbReference type="Proteomes" id="UP000249354"/>
    </source>
</evidence>
<dbReference type="SUPFAM" id="SSF56601">
    <property type="entry name" value="beta-lactamase/transpeptidase-like"/>
    <property type="match status" value="1"/>
</dbReference>
<protein>
    <submittedName>
        <fullName evidence="2">Serine hydrolase</fullName>
    </submittedName>
</protein>
<dbReference type="PANTHER" id="PTHR35333">
    <property type="entry name" value="BETA-LACTAMASE"/>
    <property type="match status" value="1"/>
</dbReference>
<dbReference type="AlphaFoldDB" id="A0A2W4VL34"/>
<dbReference type="GO" id="GO:0008800">
    <property type="term" value="F:beta-lactamase activity"/>
    <property type="evidence" value="ECO:0007669"/>
    <property type="project" value="InterPro"/>
</dbReference>
<accession>A0A2W4VL34</accession>
<keyword evidence="2" id="KW-0378">Hydrolase</keyword>
<dbReference type="EMBL" id="QBMC01000219">
    <property type="protein sequence ID" value="PZO10325.1"/>
    <property type="molecule type" value="Genomic_DNA"/>
</dbReference>
<sequence length="314" mass="34903">MSRKFFLAEALLQSRLEQVIEDTQTAFPQLSPNQIAVTWISYEPPYRVNTGGAITAEEFWQYRPGGASYRGVELVNPASIVSLFYLVAAHDWLEQGMIQTSLETERAIADSITELSSDALSYIVDTLSGTTSGPSIPAGPFETWKSQRNIVNRYFLQLGWPELRAVNINQKLWHDGPYGRERDFLGKMLENRNRLTTEATARLLHSMVGGVSVSAGRSQKMMALLNRSTEQSASTDHRNSTGFIGTSIASPAKIWAHSTATRQVRHEAAYIESASTHPYLLVVFAEGRAQADNEAIIPFVSGRIFEAAQRLFQS</sequence>
<dbReference type="InterPro" id="IPR012338">
    <property type="entry name" value="Beta-lactam/transpept-like"/>
</dbReference>
<gene>
    <name evidence="2" type="ORF">DCF25_20690</name>
</gene>
<dbReference type="PANTHER" id="PTHR35333:SF3">
    <property type="entry name" value="BETA-LACTAMASE-TYPE TRANSPEPTIDASE FOLD CONTAINING PROTEIN"/>
    <property type="match status" value="1"/>
</dbReference>
<feature type="domain" description="Beta-lactamase class A catalytic" evidence="1">
    <location>
        <begin position="151"/>
        <end position="284"/>
    </location>
</feature>
<dbReference type="Pfam" id="PF13354">
    <property type="entry name" value="Beta-lactamase2"/>
    <property type="match status" value="1"/>
</dbReference>